<keyword evidence="2" id="KW-1185">Reference proteome</keyword>
<reference evidence="2" key="1">
    <citation type="submission" date="2023-01" db="EMBL/GenBank/DDBJ databases">
        <title>Key to firefly adult light organ development and bioluminescence: homeobox transcription factors regulate luciferase expression and transportation to peroxisome.</title>
        <authorList>
            <person name="Fu X."/>
        </authorList>
    </citation>
    <scope>NUCLEOTIDE SEQUENCE [LARGE SCALE GENOMIC DNA]</scope>
</reference>
<proteinExistence type="predicted"/>
<evidence type="ECO:0000313" key="1">
    <source>
        <dbReference type="EMBL" id="KAK4877198.1"/>
    </source>
</evidence>
<name>A0AAN7SN02_9COLE</name>
<dbReference type="EMBL" id="JARPUR010000004">
    <property type="protein sequence ID" value="KAK4877198.1"/>
    <property type="molecule type" value="Genomic_DNA"/>
</dbReference>
<dbReference type="AlphaFoldDB" id="A0AAN7SN02"/>
<protein>
    <submittedName>
        <fullName evidence="1">Uncharacterized protein</fullName>
    </submittedName>
</protein>
<accession>A0AAN7SN02</accession>
<dbReference type="Proteomes" id="UP001353858">
    <property type="component" value="Unassembled WGS sequence"/>
</dbReference>
<organism evidence="1 2">
    <name type="scientific">Aquatica leii</name>
    <dbReference type="NCBI Taxonomy" id="1421715"/>
    <lineage>
        <taxon>Eukaryota</taxon>
        <taxon>Metazoa</taxon>
        <taxon>Ecdysozoa</taxon>
        <taxon>Arthropoda</taxon>
        <taxon>Hexapoda</taxon>
        <taxon>Insecta</taxon>
        <taxon>Pterygota</taxon>
        <taxon>Neoptera</taxon>
        <taxon>Endopterygota</taxon>
        <taxon>Coleoptera</taxon>
        <taxon>Polyphaga</taxon>
        <taxon>Elateriformia</taxon>
        <taxon>Elateroidea</taxon>
        <taxon>Lampyridae</taxon>
        <taxon>Luciolinae</taxon>
        <taxon>Aquatica</taxon>
    </lineage>
</organism>
<gene>
    <name evidence="1" type="ORF">RN001_009704</name>
</gene>
<sequence>MERTEVRKSIKYKPPVIRQTLTSIYRIAKANPLLFIENAPKINDVPSSIDINKSKLPSSLKPVTKIVQQTPRPKPNLNTLKQKPKQTITRSVNNGVENKQIKSFRAPLMHTKPVSKPKANLFHLSRTKEKVLKTVPEEKSTNKKVITRRSLSADHYEKKKLLKVNFNVEPPTNLENKYDLMTPLGERRVKFQVPDNLNSGPSTPFTPTPFVKKHSTPYVVRTNYQLSDLHKRLNEWLKLNKKPVENYQCLKSFGSKSENDEYNEENKENIVEKCPISGSYEDLRIRTPITPKDPENLQDVVQGSLKDLYKLIMEGFSIEQSEAWLNVISQKYQFLEDEPQYWECRAAIEQNRGNITCAVDCLRTAIVQGAEISCIDRSLEQLLHKFSLLNINTSTSEKLDESSIKNERARIVKDARNVFKSSIIQFAIQERNIKKKALEGEREKKFVATPVRRSTRLTPSRYRVTPKVQIYSSLQDLDDNMKSNMDFCSNKQLNIRFSNVKKKKD</sequence>
<evidence type="ECO:0000313" key="2">
    <source>
        <dbReference type="Proteomes" id="UP001353858"/>
    </source>
</evidence>
<comment type="caution">
    <text evidence="1">The sequence shown here is derived from an EMBL/GenBank/DDBJ whole genome shotgun (WGS) entry which is preliminary data.</text>
</comment>